<evidence type="ECO:0000259" key="12">
    <source>
        <dbReference type="PROSITE" id="PS50163"/>
    </source>
</evidence>
<dbReference type="GO" id="GO:0140664">
    <property type="term" value="F:ATP-dependent DNA damage sensor activity"/>
    <property type="evidence" value="ECO:0007669"/>
    <property type="project" value="InterPro"/>
</dbReference>
<keyword evidence="3 7" id="KW-0547">Nucleotide-binding</keyword>
<dbReference type="InterPro" id="IPR027417">
    <property type="entry name" value="P-loop_NTPase"/>
</dbReference>
<dbReference type="PROSITE" id="PS50162">
    <property type="entry name" value="RECA_2"/>
    <property type="match status" value="1"/>
</dbReference>
<dbReference type="InterPro" id="IPR020588">
    <property type="entry name" value="RecA_ATP-bd"/>
</dbReference>
<evidence type="ECO:0000256" key="8">
    <source>
        <dbReference type="RuleBase" id="RU000526"/>
    </source>
</evidence>
<keyword evidence="7 8" id="KW-0742">SOS response</keyword>
<keyword evidence="7 8" id="KW-0234">DNA repair</keyword>
<dbReference type="CDD" id="cd00983">
    <property type="entry name" value="RecA"/>
    <property type="match status" value="1"/>
</dbReference>
<dbReference type="GO" id="GO:0005524">
    <property type="term" value="F:ATP binding"/>
    <property type="evidence" value="ECO:0007669"/>
    <property type="project" value="UniProtKB-UniRule"/>
</dbReference>
<dbReference type="GO" id="GO:0005829">
    <property type="term" value="C:cytosol"/>
    <property type="evidence" value="ECO:0007669"/>
    <property type="project" value="TreeGrafter"/>
</dbReference>
<keyword evidence="7" id="KW-0963">Cytoplasm</keyword>
<evidence type="ECO:0000256" key="9">
    <source>
        <dbReference type="RuleBase" id="RU004527"/>
    </source>
</evidence>
<evidence type="ECO:0000256" key="1">
    <source>
        <dbReference type="ARBA" id="ARBA00009391"/>
    </source>
</evidence>
<dbReference type="Gene3D" id="3.40.50.300">
    <property type="entry name" value="P-loop containing nucleotide triphosphate hydrolases"/>
    <property type="match status" value="1"/>
</dbReference>
<accession>A0A1F4U4D7</accession>
<feature type="binding site" evidence="7">
    <location>
        <begin position="65"/>
        <end position="72"/>
    </location>
    <ligand>
        <name>ATP</name>
        <dbReference type="ChEBI" id="CHEBI:30616"/>
    </ligand>
</feature>
<feature type="domain" description="RecA family profile 1" evidence="11">
    <location>
        <begin position="35"/>
        <end position="194"/>
    </location>
</feature>
<evidence type="ECO:0000259" key="11">
    <source>
        <dbReference type="PROSITE" id="PS50162"/>
    </source>
</evidence>
<keyword evidence="5 7" id="KW-0238">DNA-binding</keyword>
<dbReference type="PANTHER" id="PTHR45900">
    <property type="entry name" value="RECA"/>
    <property type="match status" value="1"/>
</dbReference>
<dbReference type="InterPro" id="IPR020584">
    <property type="entry name" value="DNA_recomb/repair_RecA_CS"/>
</dbReference>
<dbReference type="PROSITE" id="PS50163">
    <property type="entry name" value="RECA_3"/>
    <property type="match status" value="1"/>
</dbReference>
<dbReference type="InterPro" id="IPR049261">
    <property type="entry name" value="RecA-like_C"/>
</dbReference>
<protein>
    <recommendedName>
        <fullName evidence="2 7">Protein RecA</fullName>
    </recommendedName>
    <alternativeName>
        <fullName evidence="7 8">Recombinase A</fullName>
    </alternativeName>
</protein>
<dbReference type="GO" id="GO:0009432">
    <property type="term" value="P:SOS response"/>
    <property type="evidence" value="ECO:0007669"/>
    <property type="project" value="UniProtKB-UniRule"/>
</dbReference>
<dbReference type="GO" id="GO:0006310">
    <property type="term" value="P:DNA recombination"/>
    <property type="evidence" value="ECO:0007669"/>
    <property type="project" value="UniProtKB-UniRule"/>
</dbReference>
<proteinExistence type="inferred from homology"/>
<dbReference type="PANTHER" id="PTHR45900:SF1">
    <property type="entry name" value="MITOCHONDRIAL DNA REPAIR PROTEIN RECA HOMOLOG-RELATED"/>
    <property type="match status" value="1"/>
</dbReference>
<dbReference type="InterPro" id="IPR003593">
    <property type="entry name" value="AAA+_ATPase"/>
</dbReference>
<dbReference type="AlphaFoldDB" id="A0A1F4U4D7"/>
<comment type="subcellular location">
    <subcellularLocation>
        <location evidence="7">Cytoplasm</location>
    </subcellularLocation>
</comment>
<evidence type="ECO:0000313" key="14">
    <source>
        <dbReference type="Proteomes" id="UP000179242"/>
    </source>
</evidence>
<dbReference type="InterPro" id="IPR049428">
    <property type="entry name" value="RecA-like_N"/>
</dbReference>
<dbReference type="EMBL" id="MEUJ01000005">
    <property type="protein sequence ID" value="OGC39845.1"/>
    <property type="molecule type" value="Genomic_DNA"/>
</dbReference>
<keyword evidence="6 7" id="KW-0233">DNA recombination</keyword>
<evidence type="ECO:0000256" key="6">
    <source>
        <dbReference type="ARBA" id="ARBA00023172"/>
    </source>
</evidence>
<evidence type="ECO:0000256" key="7">
    <source>
        <dbReference type="HAMAP-Rule" id="MF_00268"/>
    </source>
</evidence>
<dbReference type="SUPFAM" id="SSF52540">
    <property type="entry name" value="P-loop containing nucleoside triphosphate hydrolases"/>
    <property type="match status" value="1"/>
</dbReference>
<evidence type="ECO:0000313" key="13">
    <source>
        <dbReference type="EMBL" id="OGC39845.1"/>
    </source>
</evidence>
<feature type="region of interest" description="Disordered" evidence="10">
    <location>
        <begin position="327"/>
        <end position="347"/>
    </location>
</feature>
<dbReference type="GO" id="GO:0003684">
    <property type="term" value="F:damaged DNA binding"/>
    <property type="evidence" value="ECO:0007669"/>
    <property type="project" value="UniProtKB-UniRule"/>
</dbReference>
<dbReference type="PROSITE" id="PS00321">
    <property type="entry name" value="RECA_1"/>
    <property type="match status" value="1"/>
</dbReference>
<dbReference type="Pfam" id="PF21096">
    <property type="entry name" value="RecA_C"/>
    <property type="match status" value="1"/>
</dbReference>
<evidence type="ECO:0000256" key="10">
    <source>
        <dbReference type="SAM" id="MobiDB-lite"/>
    </source>
</evidence>
<dbReference type="InterPro" id="IPR013765">
    <property type="entry name" value="DNA_recomb/repair_RecA"/>
</dbReference>
<dbReference type="HAMAP" id="MF_00268">
    <property type="entry name" value="RecA"/>
    <property type="match status" value="1"/>
</dbReference>
<keyword evidence="4 7" id="KW-0067">ATP-binding</keyword>
<keyword evidence="7 9" id="KW-0227">DNA damage</keyword>
<comment type="function">
    <text evidence="7">Can catalyze the hydrolysis of ATP in the presence of single-stranded DNA, the ATP-dependent uptake of single-stranded DNA by duplex DNA, and the ATP-dependent hybridization of homologous single-stranded DNAs. It interacts with LexA causing its activation and leading to its autocatalytic cleavage.</text>
</comment>
<comment type="caution">
    <text evidence="13">The sequence shown here is derived from an EMBL/GenBank/DDBJ whole genome shotgun (WGS) entry which is preliminary data.</text>
</comment>
<feature type="domain" description="RecA family profile 2" evidence="12">
    <location>
        <begin position="199"/>
        <end position="272"/>
    </location>
</feature>
<dbReference type="GO" id="GO:0003697">
    <property type="term" value="F:single-stranded DNA binding"/>
    <property type="evidence" value="ECO:0007669"/>
    <property type="project" value="UniProtKB-UniRule"/>
</dbReference>
<reference evidence="13 14" key="1">
    <citation type="journal article" date="2016" name="Nat. Commun.">
        <title>Thousands of microbial genomes shed light on interconnected biogeochemical processes in an aquifer system.</title>
        <authorList>
            <person name="Anantharaman K."/>
            <person name="Brown C.T."/>
            <person name="Hug L.A."/>
            <person name="Sharon I."/>
            <person name="Castelle C.J."/>
            <person name="Probst A.J."/>
            <person name="Thomas B.C."/>
            <person name="Singh A."/>
            <person name="Wilkins M.J."/>
            <person name="Karaoz U."/>
            <person name="Brodie E.L."/>
            <person name="Williams K.H."/>
            <person name="Hubbard S.S."/>
            <person name="Banfield J.F."/>
        </authorList>
    </citation>
    <scope>NUCLEOTIDE SEQUENCE [LARGE SCALE GENOMIC DNA]</scope>
</reference>
<dbReference type="SMART" id="SM00382">
    <property type="entry name" value="AAA"/>
    <property type="match status" value="1"/>
</dbReference>
<sequence>MNEGKSKALDLAISTIEKNFGKGSIIKMGENSRLNIEAVPTGSIGLDAALGVGGLPRGRIIEIFGPESGGKTTVSLQAVAETQKAGGTAAFIDAEHSMDPVYAKKLGVDINNLLVSQPDYGEQALEICETLVRSGAVDIIVIDSVAALVPKAEIEGDMGDAQMGLQARLMSQALRKLTAIASKSKTVIIFINQLREKIGVFFGNPETTPGGRALKFYSSVRLDVRAKEKIKEGENIIGTRVMVKVVKNKVAPPFKQASFVLIHGEGISKEAELVDLGLQFQAVEKSGSWFTMGGEKLGQGYAATLTYFKEHPASAAKLETQIRKAMGIGKEERAEQGSARTEKKGKK</sequence>
<dbReference type="SUPFAM" id="SSF54752">
    <property type="entry name" value="RecA protein, C-terminal domain"/>
    <property type="match status" value="1"/>
</dbReference>
<evidence type="ECO:0000256" key="5">
    <source>
        <dbReference type="ARBA" id="ARBA00023125"/>
    </source>
</evidence>
<name>A0A1F4U4D7_UNCSA</name>
<dbReference type="GO" id="GO:0006281">
    <property type="term" value="P:DNA repair"/>
    <property type="evidence" value="ECO:0007669"/>
    <property type="project" value="UniProtKB-UniRule"/>
</dbReference>
<dbReference type="NCBIfam" id="TIGR02012">
    <property type="entry name" value="tigrfam_recA"/>
    <property type="match status" value="1"/>
</dbReference>
<dbReference type="InterPro" id="IPR020587">
    <property type="entry name" value="RecA_monomer-monomer_interface"/>
</dbReference>
<evidence type="ECO:0000256" key="4">
    <source>
        <dbReference type="ARBA" id="ARBA00022840"/>
    </source>
</evidence>
<dbReference type="Proteomes" id="UP000179242">
    <property type="component" value="Unassembled WGS sequence"/>
</dbReference>
<dbReference type="Pfam" id="PF00154">
    <property type="entry name" value="RecA_N"/>
    <property type="match status" value="1"/>
</dbReference>
<evidence type="ECO:0000256" key="3">
    <source>
        <dbReference type="ARBA" id="ARBA00022741"/>
    </source>
</evidence>
<evidence type="ECO:0000256" key="2">
    <source>
        <dbReference type="ARBA" id="ARBA00015553"/>
    </source>
</evidence>
<dbReference type="InterPro" id="IPR023400">
    <property type="entry name" value="RecA_C_sf"/>
</dbReference>
<organism evidence="13 14">
    <name type="scientific">candidate division WOR-1 bacterium RIFOXYC2_FULL_46_14</name>
    <dbReference type="NCBI Taxonomy" id="1802587"/>
    <lineage>
        <taxon>Bacteria</taxon>
        <taxon>Bacillati</taxon>
        <taxon>Saganbacteria</taxon>
    </lineage>
</organism>
<dbReference type="FunFam" id="3.40.50.300:FF:000087">
    <property type="entry name" value="Recombinase RecA"/>
    <property type="match status" value="1"/>
</dbReference>
<dbReference type="PRINTS" id="PR00142">
    <property type="entry name" value="RECA"/>
</dbReference>
<comment type="similarity">
    <text evidence="1 7 9">Belongs to the RecA family.</text>
</comment>
<gene>
    <name evidence="7" type="primary">recA</name>
    <name evidence="13" type="ORF">A2438_04930</name>
</gene>